<keyword evidence="3" id="KW-1185">Reference proteome</keyword>
<gene>
    <name evidence="2" type="ORF">COLO4_00317</name>
</gene>
<dbReference type="OrthoDB" id="10418525at2759"/>
<dbReference type="AlphaFoldDB" id="A0A1R3L462"/>
<evidence type="ECO:0000313" key="2">
    <source>
        <dbReference type="EMBL" id="OMP14089.1"/>
    </source>
</evidence>
<evidence type="ECO:0000256" key="1">
    <source>
        <dbReference type="SAM" id="MobiDB-lite"/>
    </source>
</evidence>
<accession>A0A1R3L462</accession>
<protein>
    <submittedName>
        <fullName evidence="2">Dynein light chain protein</fullName>
    </submittedName>
</protein>
<dbReference type="Proteomes" id="UP000187203">
    <property type="component" value="Unassembled WGS sequence"/>
</dbReference>
<feature type="compositionally biased region" description="Basic and acidic residues" evidence="1">
    <location>
        <begin position="52"/>
        <end position="67"/>
    </location>
</feature>
<evidence type="ECO:0000313" key="3">
    <source>
        <dbReference type="Proteomes" id="UP000187203"/>
    </source>
</evidence>
<organism evidence="2 3">
    <name type="scientific">Corchorus olitorius</name>
    <dbReference type="NCBI Taxonomy" id="93759"/>
    <lineage>
        <taxon>Eukaryota</taxon>
        <taxon>Viridiplantae</taxon>
        <taxon>Streptophyta</taxon>
        <taxon>Embryophyta</taxon>
        <taxon>Tracheophyta</taxon>
        <taxon>Spermatophyta</taxon>
        <taxon>Magnoliopsida</taxon>
        <taxon>eudicotyledons</taxon>
        <taxon>Gunneridae</taxon>
        <taxon>Pentapetalae</taxon>
        <taxon>rosids</taxon>
        <taxon>malvids</taxon>
        <taxon>Malvales</taxon>
        <taxon>Malvaceae</taxon>
        <taxon>Grewioideae</taxon>
        <taxon>Apeibeae</taxon>
        <taxon>Corchorus</taxon>
    </lineage>
</organism>
<dbReference type="EMBL" id="AWUE01002088">
    <property type="protein sequence ID" value="OMP14089.1"/>
    <property type="molecule type" value="Genomic_DNA"/>
</dbReference>
<reference evidence="3" key="1">
    <citation type="submission" date="2013-09" db="EMBL/GenBank/DDBJ databases">
        <title>Corchorus olitorius genome sequencing.</title>
        <authorList>
            <person name="Alam M."/>
            <person name="Haque M.S."/>
            <person name="Islam M.S."/>
            <person name="Emdad E.M."/>
            <person name="Islam M.M."/>
            <person name="Ahmed B."/>
            <person name="Halim A."/>
            <person name="Hossen Q.M.M."/>
            <person name="Hossain M.Z."/>
            <person name="Ahmed R."/>
            <person name="Khan M.M."/>
            <person name="Islam R."/>
            <person name="Rashid M.M."/>
            <person name="Khan S.A."/>
            <person name="Rahman M.S."/>
            <person name="Alam M."/>
            <person name="Yahiya A.S."/>
            <person name="Khan M.S."/>
            <person name="Azam M.S."/>
            <person name="Haque T."/>
            <person name="Lashkar M.Z.H."/>
            <person name="Akhand A.I."/>
            <person name="Morshed G."/>
            <person name="Roy S."/>
            <person name="Uddin K.S."/>
            <person name="Rabeya T."/>
            <person name="Hossain A.S."/>
            <person name="Chowdhury A."/>
            <person name="Snigdha A.R."/>
            <person name="Mortoza M.S."/>
            <person name="Matin S.A."/>
            <person name="Hoque S.M.E."/>
            <person name="Islam M.K."/>
            <person name="Roy D.K."/>
            <person name="Haider R."/>
            <person name="Moosa M.M."/>
            <person name="Elias S.M."/>
            <person name="Hasan A.M."/>
            <person name="Jahan S."/>
            <person name="Shafiuddin M."/>
            <person name="Mahmood N."/>
            <person name="Shommy N.S."/>
        </authorList>
    </citation>
    <scope>NUCLEOTIDE SEQUENCE [LARGE SCALE GENOMIC DNA]</scope>
    <source>
        <strain evidence="3">cv. O-4</strain>
    </source>
</reference>
<proteinExistence type="predicted"/>
<name>A0A1R3L462_9ROSI</name>
<sequence length="154" mass="17525">MRWAENLNQPAIISGMKLMVSKKGVKASSVGRDKAQQHHNSKVQLSKPVISKVKEAKKPSLTPKDKQSNSTVLEGNRKSHEDTLSQLVSSVQPVETAREIVDHMEEDVEEKESLSLLHQWTLIIGRRIPQIWVVEVKCQVVCRRRMVLRIETRA</sequence>
<comment type="caution">
    <text evidence="2">The sequence shown here is derived from an EMBL/GenBank/DDBJ whole genome shotgun (WGS) entry which is preliminary data.</text>
</comment>
<feature type="region of interest" description="Disordered" evidence="1">
    <location>
        <begin position="24"/>
        <end position="86"/>
    </location>
</feature>